<gene>
    <name evidence="4" type="ORF">BGZ80_008158</name>
</gene>
<feature type="non-terminal residue" evidence="4">
    <location>
        <position position="452"/>
    </location>
</feature>
<feature type="compositionally biased region" description="Basic and acidic residues" evidence="2">
    <location>
        <begin position="417"/>
        <end position="434"/>
    </location>
</feature>
<feature type="transmembrane region" description="Helical" evidence="3">
    <location>
        <begin position="12"/>
        <end position="32"/>
    </location>
</feature>
<feature type="region of interest" description="Disordered" evidence="2">
    <location>
        <begin position="87"/>
        <end position="120"/>
    </location>
</feature>
<feature type="compositionally biased region" description="Low complexity" evidence="2">
    <location>
        <begin position="305"/>
        <end position="335"/>
    </location>
</feature>
<evidence type="ECO:0000256" key="3">
    <source>
        <dbReference type="SAM" id="Phobius"/>
    </source>
</evidence>
<feature type="region of interest" description="Disordered" evidence="2">
    <location>
        <begin position="145"/>
        <end position="202"/>
    </location>
</feature>
<name>A0A9P6T1F0_9FUNG</name>
<dbReference type="EMBL" id="JAAAID010000434">
    <property type="protein sequence ID" value="KAG0017570.1"/>
    <property type="molecule type" value="Genomic_DNA"/>
</dbReference>
<evidence type="ECO:0000313" key="4">
    <source>
        <dbReference type="EMBL" id="KAG0017570.1"/>
    </source>
</evidence>
<reference evidence="4" key="1">
    <citation type="journal article" date="2020" name="Fungal Divers.">
        <title>Resolving the Mortierellaceae phylogeny through synthesis of multi-gene phylogenetics and phylogenomics.</title>
        <authorList>
            <person name="Vandepol N."/>
            <person name="Liber J."/>
            <person name="Desiro A."/>
            <person name="Na H."/>
            <person name="Kennedy M."/>
            <person name="Barry K."/>
            <person name="Grigoriev I.V."/>
            <person name="Miller A.N."/>
            <person name="O'Donnell K."/>
            <person name="Stajich J.E."/>
            <person name="Bonito G."/>
        </authorList>
    </citation>
    <scope>NUCLEOTIDE SEQUENCE</scope>
    <source>
        <strain evidence="4">NRRL 2769</strain>
    </source>
</reference>
<accession>A0A9P6T1F0</accession>
<feature type="compositionally biased region" description="Low complexity" evidence="2">
    <location>
        <begin position="91"/>
        <end position="103"/>
    </location>
</feature>
<keyword evidence="3" id="KW-0472">Membrane</keyword>
<evidence type="ECO:0000256" key="2">
    <source>
        <dbReference type="SAM" id="MobiDB-lite"/>
    </source>
</evidence>
<evidence type="ECO:0000313" key="5">
    <source>
        <dbReference type="Proteomes" id="UP000703661"/>
    </source>
</evidence>
<proteinExistence type="predicted"/>
<feature type="compositionally biased region" description="Low complexity" evidence="2">
    <location>
        <begin position="342"/>
        <end position="353"/>
    </location>
</feature>
<dbReference type="AlphaFoldDB" id="A0A9P6T1F0"/>
<keyword evidence="3" id="KW-1133">Transmembrane helix</keyword>
<sequence>MSKHVFPPWHGLVQKILFGLAVILCIALPVSYGTADDHGISSTAVIAVLVSYFVLWALFSLFVRFGMKSYNVESKLPIHTPTPAPPVLLHSPANRNAAPSASAIKSTSPHSDPSDDQYDVEDANRDSEFLRHQSASQKSLRFVDNHNRHQYPPSPATPSSSPMSAGPRQTLPPTSGELGRRGSNSNVKFASQPTSLEESYPTYASYRRAQHTSFDKFTERIRKALETAKAQQRELQEQQEKQQQEQLEQGHLKIEGDTQNDQATGTDSNLLGPPSTVKAGRPRSSSAASMISSLSEKLRLGSGFLGRAGRSRAGSNASATAPPPTSGASVSTPGSRLSFSGPAPSALSVPEPSVSLSSTTTMAAIASAAAVATAMSLPRHPETLSNSDNPKPTHPLAQTLHIQDDSQEGSVVVSLDMPKEPVDREVDSYPEHLPGHTPADSVSNDDGIHVLS</sequence>
<protein>
    <submittedName>
        <fullName evidence="4">Uncharacterized protein</fullName>
    </submittedName>
</protein>
<keyword evidence="5" id="KW-1185">Reference proteome</keyword>
<feature type="compositionally biased region" description="Polar residues" evidence="2">
    <location>
        <begin position="257"/>
        <end position="269"/>
    </location>
</feature>
<dbReference type="Proteomes" id="UP000703661">
    <property type="component" value="Unassembled WGS sequence"/>
</dbReference>
<feature type="region of interest" description="Disordered" evidence="2">
    <location>
        <begin position="305"/>
        <end position="353"/>
    </location>
</feature>
<feature type="compositionally biased region" description="Polar residues" evidence="2">
    <location>
        <begin position="182"/>
        <end position="197"/>
    </location>
</feature>
<organism evidence="4 5">
    <name type="scientific">Entomortierella chlamydospora</name>
    <dbReference type="NCBI Taxonomy" id="101097"/>
    <lineage>
        <taxon>Eukaryota</taxon>
        <taxon>Fungi</taxon>
        <taxon>Fungi incertae sedis</taxon>
        <taxon>Mucoromycota</taxon>
        <taxon>Mortierellomycotina</taxon>
        <taxon>Mortierellomycetes</taxon>
        <taxon>Mortierellales</taxon>
        <taxon>Mortierellaceae</taxon>
        <taxon>Entomortierella</taxon>
    </lineage>
</organism>
<keyword evidence="1" id="KW-0175">Coiled coil</keyword>
<comment type="caution">
    <text evidence="4">The sequence shown here is derived from an EMBL/GenBank/DDBJ whole genome shotgun (WGS) entry which is preliminary data.</text>
</comment>
<feature type="transmembrane region" description="Helical" evidence="3">
    <location>
        <begin position="44"/>
        <end position="65"/>
    </location>
</feature>
<feature type="coiled-coil region" evidence="1">
    <location>
        <begin position="214"/>
        <end position="248"/>
    </location>
</feature>
<feature type="region of interest" description="Disordered" evidence="2">
    <location>
        <begin position="257"/>
        <end position="292"/>
    </location>
</feature>
<feature type="region of interest" description="Disordered" evidence="2">
    <location>
        <begin position="379"/>
        <end position="452"/>
    </location>
</feature>
<keyword evidence="3" id="KW-0812">Transmembrane</keyword>
<evidence type="ECO:0000256" key="1">
    <source>
        <dbReference type="SAM" id="Coils"/>
    </source>
</evidence>